<dbReference type="InterPro" id="IPR007111">
    <property type="entry name" value="NACHT_NTPase"/>
</dbReference>
<feature type="domain" description="NACHT" evidence="1">
    <location>
        <begin position="91"/>
        <end position="211"/>
    </location>
</feature>
<dbReference type="Gene3D" id="3.40.50.300">
    <property type="entry name" value="P-loop containing nucleotide triphosphate hydrolases"/>
    <property type="match status" value="1"/>
</dbReference>
<dbReference type="Pfam" id="PF05729">
    <property type="entry name" value="NACHT"/>
    <property type="match status" value="1"/>
</dbReference>
<dbReference type="InterPro" id="IPR027417">
    <property type="entry name" value="P-loop_NTPase"/>
</dbReference>
<proteinExistence type="predicted"/>
<dbReference type="PANTHER" id="PTHR46844">
    <property type="entry name" value="SLR5058 PROTEIN"/>
    <property type="match status" value="1"/>
</dbReference>
<dbReference type="PROSITE" id="PS50837">
    <property type="entry name" value="NACHT"/>
    <property type="match status" value="1"/>
</dbReference>
<evidence type="ECO:0000313" key="3">
    <source>
        <dbReference type="Proteomes" id="UP001629058"/>
    </source>
</evidence>
<reference evidence="2 3" key="1">
    <citation type="submission" date="2024-06" db="EMBL/GenBank/DDBJ databases">
        <authorList>
            <person name="Kaempfer P."/>
            <person name="Viver T."/>
        </authorList>
    </citation>
    <scope>NUCLEOTIDE SEQUENCE [LARGE SCALE GENOMIC DNA]</scope>
    <source>
        <strain evidence="2 3">ST-37</strain>
    </source>
</reference>
<sequence>MDIISSGLALLNTLKEPLFKKAKEFGDEYVFTYQNGLVKYIDNYLEKFSKIKTFIHRDTRMPFYEVFYPASLVTPSDKAIKDIIELVEEKKYITISGNAGSGKSMLTKHIFISSVHHSKSVPMLIELRQFNTFNGTIEDLVTKIITNNNISPNQKITEKILNEGNFIFILDGYDEIFSENKEKITLDIENFVDRYSNNKYLITSRPGAGVESLQRFDNYLIQPLTSVQVKKFIKLQLGKHDRELQKKIQEEIENPHNKDFRHYLSNPLLLSMFIFTFKNYPELPKQKTKFYGNVFDTLCTRHDSFSKTGGWQHERQSGLKNHELEKILCWFSYISLFEGYYSFDLEYLKHTIKRIVDSKIDNKPDLDKVIYDLNVSLSMLIKDGTQLTFPHKSLQEYFAALLIKSLDYDQKKNVYTKKFKKFTSKSYGGDLNFHNLCFELDSVNFLNFVILENPSFAFNENIVNSLDKTKFIFKFLVYKLIFTSDTIENYEFELHAIQRKGNIFIDFLLENSSDNLDFAAITNSLVESHDFCDYLHEQSIKREHKGNNFLISEITFEDLENSSVLKFFADTSIISNITSFYDKIKNKLEFYRNYVSSEKEGTEDLLDV</sequence>
<evidence type="ECO:0000313" key="2">
    <source>
        <dbReference type="EMBL" id="MFL9835822.1"/>
    </source>
</evidence>
<organism evidence="2 3">
    <name type="scientific">Chryseobacterium terrae</name>
    <dbReference type="NCBI Taxonomy" id="3163299"/>
    <lineage>
        <taxon>Bacteria</taxon>
        <taxon>Pseudomonadati</taxon>
        <taxon>Bacteroidota</taxon>
        <taxon>Flavobacteriia</taxon>
        <taxon>Flavobacteriales</taxon>
        <taxon>Weeksellaceae</taxon>
        <taxon>Chryseobacterium group</taxon>
        <taxon>Chryseobacterium</taxon>
    </lineage>
</organism>
<gene>
    <name evidence="2" type="ORF">ABS765_17540</name>
</gene>
<name>A0ABW8Y8H4_9FLAO</name>
<dbReference type="PANTHER" id="PTHR46844:SF1">
    <property type="entry name" value="SLR5058 PROTEIN"/>
    <property type="match status" value="1"/>
</dbReference>
<evidence type="ECO:0000259" key="1">
    <source>
        <dbReference type="PROSITE" id="PS50837"/>
    </source>
</evidence>
<dbReference type="Proteomes" id="UP001629058">
    <property type="component" value="Unassembled WGS sequence"/>
</dbReference>
<accession>A0ABW8Y8H4</accession>
<dbReference type="RefSeq" id="WP_408092927.1">
    <property type="nucleotide sequence ID" value="NZ_JBELPY010000021.1"/>
</dbReference>
<comment type="caution">
    <text evidence="2">The sequence shown here is derived from an EMBL/GenBank/DDBJ whole genome shotgun (WGS) entry which is preliminary data.</text>
</comment>
<dbReference type="EMBL" id="JBELPY010000021">
    <property type="protein sequence ID" value="MFL9835822.1"/>
    <property type="molecule type" value="Genomic_DNA"/>
</dbReference>
<keyword evidence="3" id="KW-1185">Reference proteome</keyword>
<dbReference type="SUPFAM" id="SSF52540">
    <property type="entry name" value="P-loop containing nucleoside triphosphate hydrolases"/>
    <property type="match status" value="1"/>
</dbReference>
<protein>
    <submittedName>
        <fullName evidence="2">NACHT domain-containing protein</fullName>
    </submittedName>
</protein>